<dbReference type="PANTHER" id="PTHR15071">
    <property type="entry name" value="MANNOSE-6-PHOSPHATE RECEPTOR FAMILY MEMBER"/>
    <property type="match status" value="1"/>
</dbReference>
<dbReference type="GO" id="GO:0000139">
    <property type="term" value="C:Golgi membrane"/>
    <property type="evidence" value="ECO:0007669"/>
    <property type="project" value="UniProtKB-SubCell"/>
</dbReference>
<dbReference type="Gene3D" id="2.70.130.10">
    <property type="entry name" value="Mannose-6-phosphate receptor binding domain"/>
    <property type="match status" value="1"/>
</dbReference>
<keyword evidence="1" id="KW-0732">Signal</keyword>
<dbReference type="PANTHER" id="PTHR15071:SF0">
    <property type="entry name" value="MANNOSE 6-PHOSPHATE RECEPTOR-LIKE PROTEIN 1"/>
    <property type="match status" value="1"/>
</dbReference>
<proteinExistence type="predicted"/>
<reference evidence="2" key="2">
    <citation type="journal article" date="2021" name="Genome Biol. Evol.">
        <title>Developing a high-quality reference genome for a parasitic bivalve with doubly uniparental inheritance (Bivalvia: Unionida).</title>
        <authorList>
            <person name="Smith C.H."/>
        </authorList>
    </citation>
    <scope>NUCLEOTIDE SEQUENCE</scope>
    <source>
        <strain evidence="2">CHS0354</strain>
        <tissue evidence="2">Mantle</tissue>
    </source>
</reference>
<dbReference type="EMBL" id="JAEAOA010001570">
    <property type="protein sequence ID" value="KAK3609322.1"/>
    <property type="molecule type" value="Genomic_DNA"/>
</dbReference>
<dbReference type="AlphaFoldDB" id="A0AAE0TF89"/>
<dbReference type="Proteomes" id="UP001195483">
    <property type="component" value="Unassembled WGS sequence"/>
</dbReference>
<evidence type="ECO:0000256" key="1">
    <source>
        <dbReference type="SAM" id="SignalP"/>
    </source>
</evidence>
<name>A0AAE0TF89_9BIVA</name>
<dbReference type="SUPFAM" id="SSF50911">
    <property type="entry name" value="Mannose 6-phosphate receptor domain"/>
    <property type="match status" value="1"/>
</dbReference>
<keyword evidence="3" id="KW-1185">Reference proteome</keyword>
<reference evidence="2" key="3">
    <citation type="submission" date="2023-05" db="EMBL/GenBank/DDBJ databases">
        <authorList>
            <person name="Smith C.H."/>
        </authorList>
    </citation>
    <scope>NUCLEOTIDE SEQUENCE</scope>
    <source>
        <strain evidence="2">CHS0354</strain>
        <tissue evidence="2">Mantle</tissue>
    </source>
</reference>
<accession>A0AAE0TF89</accession>
<protein>
    <submittedName>
        <fullName evidence="2">Uncharacterized protein</fullName>
    </submittedName>
</protein>
<reference evidence="2" key="1">
    <citation type="journal article" date="2021" name="Genome Biol. Evol.">
        <title>A High-Quality Reference Genome for a Parasitic Bivalve with Doubly Uniparental Inheritance (Bivalvia: Unionida).</title>
        <authorList>
            <person name="Smith C.H."/>
        </authorList>
    </citation>
    <scope>NUCLEOTIDE SEQUENCE</scope>
    <source>
        <strain evidence="2">CHS0354</strain>
    </source>
</reference>
<dbReference type="GO" id="GO:0005802">
    <property type="term" value="C:trans-Golgi network"/>
    <property type="evidence" value="ECO:0007669"/>
    <property type="project" value="TreeGrafter"/>
</dbReference>
<feature type="signal peptide" evidence="1">
    <location>
        <begin position="1"/>
        <end position="23"/>
    </location>
</feature>
<organism evidence="2 3">
    <name type="scientific">Potamilus streckersoni</name>
    <dbReference type="NCBI Taxonomy" id="2493646"/>
    <lineage>
        <taxon>Eukaryota</taxon>
        <taxon>Metazoa</taxon>
        <taxon>Spiralia</taxon>
        <taxon>Lophotrochozoa</taxon>
        <taxon>Mollusca</taxon>
        <taxon>Bivalvia</taxon>
        <taxon>Autobranchia</taxon>
        <taxon>Heteroconchia</taxon>
        <taxon>Palaeoheterodonta</taxon>
        <taxon>Unionida</taxon>
        <taxon>Unionoidea</taxon>
        <taxon>Unionidae</taxon>
        <taxon>Ambleminae</taxon>
        <taxon>Lampsilini</taxon>
        <taxon>Potamilus</taxon>
    </lineage>
</organism>
<feature type="chain" id="PRO_5041905533" evidence="1">
    <location>
        <begin position="24"/>
        <end position="185"/>
    </location>
</feature>
<evidence type="ECO:0000313" key="2">
    <source>
        <dbReference type="EMBL" id="KAK3609322.1"/>
    </source>
</evidence>
<comment type="caution">
    <text evidence="2">The sequence shown here is derived from an EMBL/GenBank/DDBJ whole genome shotgun (WGS) entry which is preliminary data.</text>
</comment>
<gene>
    <name evidence="2" type="ORF">CHS0354_026242</name>
</gene>
<sequence length="185" mass="20765">MEMYGVLRIILTLTSYIVLCTRGQGTSCKTKGRCKCVFDDGKAINIMSLGNTDSKPRFQDVRGQDEEYYSYNPCYPFTEGDCTDAASCLIDQNLQKQIKIGNADTANFFYDAATQLVIVQYASGRLTTLVLLICDHSAIAPVYVPIGSLGPQPIFCRLFDIQLFAFWYAVHEIYEESNGIRYPSK</sequence>
<evidence type="ECO:0000313" key="3">
    <source>
        <dbReference type="Proteomes" id="UP001195483"/>
    </source>
</evidence>
<dbReference type="InterPro" id="IPR009011">
    <property type="entry name" value="Man6P_isomerase_rcpt-bd_dom_sf"/>
</dbReference>